<reference evidence="1 2" key="2">
    <citation type="journal article" date="2022" name="Mol. Biol. Evol.">
        <title>Comparative Genomics Reveals Insights into the Divergent Evolution of Astigmatic Mites and Household Pest Adaptations.</title>
        <authorList>
            <person name="Xiong Q."/>
            <person name="Wan A.T."/>
            <person name="Liu X."/>
            <person name="Fung C.S."/>
            <person name="Xiao X."/>
            <person name="Malainual N."/>
            <person name="Hou J."/>
            <person name="Wang L."/>
            <person name="Wang M."/>
            <person name="Yang K.Y."/>
            <person name="Cui Y."/>
            <person name="Leung E.L."/>
            <person name="Nong W."/>
            <person name="Shin S.K."/>
            <person name="Au S.W."/>
            <person name="Jeong K.Y."/>
            <person name="Chew F.T."/>
            <person name="Hui J.H."/>
            <person name="Leung T.F."/>
            <person name="Tungtrongchitr A."/>
            <person name="Zhong N."/>
            <person name="Liu Z."/>
            <person name="Tsui S.K."/>
        </authorList>
    </citation>
    <scope>NUCLEOTIDE SEQUENCE [LARGE SCALE GENOMIC DNA]</scope>
    <source>
        <strain evidence="1">Derp</strain>
    </source>
</reference>
<gene>
    <name evidence="1" type="ORF">DERP_008719</name>
</gene>
<evidence type="ECO:0000313" key="1">
    <source>
        <dbReference type="EMBL" id="KAH9414524.1"/>
    </source>
</evidence>
<keyword evidence="2" id="KW-1185">Reference proteome</keyword>
<protein>
    <submittedName>
        <fullName evidence="1">Uncharacterized protein</fullName>
    </submittedName>
</protein>
<evidence type="ECO:0000313" key="2">
    <source>
        <dbReference type="Proteomes" id="UP000887458"/>
    </source>
</evidence>
<reference evidence="1 2" key="1">
    <citation type="journal article" date="2018" name="J. Allergy Clin. Immunol.">
        <title>High-quality assembly of Dermatophagoides pteronyssinus genome and transcriptome reveals a wide range of novel allergens.</title>
        <authorList>
            <person name="Liu X.Y."/>
            <person name="Yang K.Y."/>
            <person name="Wang M.Q."/>
            <person name="Kwok J.S."/>
            <person name="Zeng X."/>
            <person name="Yang Z."/>
            <person name="Xiao X.J."/>
            <person name="Lau C.P."/>
            <person name="Li Y."/>
            <person name="Huang Z.M."/>
            <person name="Ba J.G."/>
            <person name="Yim A.K."/>
            <person name="Ouyang C.Y."/>
            <person name="Ngai S.M."/>
            <person name="Chan T.F."/>
            <person name="Leung E.L."/>
            <person name="Liu L."/>
            <person name="Liu Z.G."/>
            <person name="Tsui S.K."/>
        </authorList>
    </citation>
    <scope>NUCLEOTIDE SEQUENCE [LARGE SCALE GENOMIC DNA]</scope>
    <source>
        <strain evidence="1">Derp</strain>
    </source>
</reference>
<accession>A0ABQ8IW34</accession>
<proteinExistence type="predicted"/>
<dbReference type="Proteomes" id="UP000887458">
    <property type="component" value="Unassembled WGS sequence"/>
</dbReference>
<comment type="caution">
    <text evidence="1">The sequence shown here is derived from an EMBL/GenBank/DDBJ whole genome shotgun (WGS) entry which is preliminary data.</text>
</comment>
<organism evidence="1 2">
    <name type="scientific">Dermatophagoides pteronyssinus</name>
    <name type="common">European house dust mite</name>
    <dbReference type="NCBI Taxonomy" id="6956"/>
    <lineage>
        <taxon>Eukaryota</taxon>
        <taxon>Metazoa</taxon>
        <taxon>Ecdysozoa</taxon>
        <taxon>Arthropoda</taxon>
        <taxon>Chelicerata</taxon>
        <taxon>Arachnida</taxon>
        <taxon>Acari</taxon>
        <taxon>Acariformes</taxon>
        <taxon>Sarcoptiformes</taxon>
        <taxon>Astigmata</taxon>
        <taxon>Psoroptidia</taxon>
        <taxon>Analgoidea</taxon>
        <taxon>Pyroglyphidae</taxon>
        <taxon>Dermatophagoidinae</taxon>
        <taxon>Dermatophagoides</taxon>
    </lineage>
</organism>
<name>A0ABQ8IW34_DERPT</name>
<dbReference type="EMBL" id="NJHN03000107">
    <property type="protein sequence ID" value="KAH9414524.1"/>
    <property type="molecule type" value="Genomic_DNA"/>
</dbReference>
<sequence>MNIISQSNRPNISILRFDVFIPLYSSFKCSTLVLLGAATCIRCASIRPYLTSPCIIACAILPAPIKPIFAWPESAI</sequence>